<keyword evidence="19" id="KW-1185">Reference proteome</keyword>
<dbReference type="Gene3D" id="3.40.50.300">
    <property type="entry name" value="P-loop containing nucleotide triphosphate hydrolases"/>
    <property type="match status" value="3"/>
</dbReference>
<dbReference type="Gene3D" id="3.30.190.20">
    <property type="match status" value="1"/>
</dbReference>
<keyword evidence="3" id="KW-0479">Metal-binding</keyword>
<dbReference type="GO" id="GO:0009380">
    <property type="term" value="C:excinuclease repair complex"/>
    <property type="evidence" value="ECO:0007669"/>
    <property type="project" value="InterPro"/>
</dbReference>
<dbReference type="GO" id="GO:0006289">
    <property type="term" value="P:nucleotide-excision repair"/>
    <property type="evidence" value="ECO:0007669"/>
    <property type="project" value="InterPro"/>
</dbReference>
<evidence type="ECO:0000256" key="9">
    <source>
        <dbReference type="ARBA" id="ARBA00022833"/>
    </source>
</evidence>
<dbReference type="PROSITE" id="PS50893">
    <property type="entry name" value="ABC_TRANSPORTER_2"/>
    <property type="match status" value="2"/>
</dbReference>
<dbReference type="AlphaFoldDB" id="A0A0S4MPF4"/>
<keyword evidence="5" id="KW-0547">Nucleotide-binding</keyword>
<keyword evidence="10" id="KW-0067">ATP-binding</keyword>
<evidence type="ECO:0000256" key="1">
    <source>
        <dbReference type="ARBA" id="ARBA00004496"/>
    </source>
</evidence>
<dbReference type="Pfam" id="PF17760">
    <property type="entry name" value="UvrA_inter"/>
    <property type="match status" value="1"/>
</dbReference>
<evidence type="ECO:0000256" key="4">
    <source>
        <dbReference type="ARBA" id="ARBA00022737"/>
    </source>
</evidence>
<evidence type="ECO:0000256" key="7">
    <source>
        <dbReference type="ARBA" id="ARBA00022769"/>
    </source>
</evidence>
<dbReference type="GO" id="GO:0005737">
    <property type="term" value="C:cytoplasm"/>
    <property type="evidence" value="ECO:0007669"/>
    <property type="project" value="UniProtKB-SubCell"/>
</dbReference>
<dbReference type="GO" id="GO:0016887">
    <property type="term" value="F:ATP hydrolysis activity"/>
    <property type="evidence" value="ECO:0007669"/>
    <property type="project" value="InterPro"/>
</dbReference>
<keyword evidence="6" id="KW-0227">DNA damage</keyword>
<evidence type="ECO:0000256" key="5">
    <source>
        <dbReference type="ARBA" id="ARBA00022741"/>
    </source>
</evidence>
<dbReference type="GO" id="GO:0003677">
    <property type="term" value="F:DNA binding"/>
    <property type="evidence" value="ECO:0007669"/>
    <property type="project" value="UniProtKB-KW"/>
</dbReference>
<evidence type="ECO:0000256" key="10">
    <source>
        <dbReference type="ARBA" id="ARBA00022840"/>
    </source>
</evidence>
<keyword evidence="12" id="KW-0238">DNA-binding</keyword>
<dbReference type="PROSITE" id="PS00211">
    <property type="entry name" value="ABC_TRANSPORTER_1"/>
    <property type="match status" value="1"/>
</dbReference>
<sequence>MSAERKIIIKGARVHNLKNINLELPKNNLIVFTGVSGSGKSSLAFDTIYAEGQRRYVESLSAYARQFLERMEKPDVDLIEGIAPAIAIDQKTTGKNPRSTVGTMTEIYDYLRLLFARIGKTYCSKCGNLVQKDSPGFVVEKIKQIPEGGKIFILFPLQLHKGHTLEEEIEALKEKGFYRIYVEGELLDVNENLNLRKILGKEIYVLVDRIVVRHDMDEARLFDSVEMAFNEGRGNMIVKVLDSGETFKFSEHFECAYCGIEYEEPEPRLFSFNNPYGACPKCQGFGRAYGIDWDAIVPDKTKSIKEGAIHPWRSEKFAWFQKDLMRIAKKVGIPVDIPFKDLTPEQIEIIKNGYDGFEGINGFFNLLEENSYKVHYRVMLSRYRGYTTCDLCGGSRLRKEALNVKIAGKSIYDIVKMSIGEAYQFFQNLELTDYEKTVSASILSEINKRLKYLYEVGLGYLTLDRLSNTLSGGEAQRINLATALGSSLVGALYILDEPSIGLHPRDTHRLIKILKSLKENGNTVIVVEHDREIIESADHIVDLGPGAGENGGKIVFQGSYEGILKDENSLTGKYLSGRLKIPVPQKRRKPKKGNSIIVRGAREHNLKNIDVEFPLNVFVCVTGVSGSGKSTLVHDILYSALRKIKYGTYEGKIGKFDKIEGYELIDAVEMVDQSPIGKTPRSNPVTYIKAFDGIRELFASTHLAKVRGYTPGHFSFNIPGGRCETCEGDGFVKIEMQFLADIYLPCESCNGKRYKSEILEVEYKGKNISDVLNMTVTEAIEFFKGHRKIVDRLKVLESVGLGYIKLGQPANTLSGGEAQRIKLSAHLLASESSPHTLFIFDEPTTGLHFDDIAKLLKAFDSLLDAGHSIIVIEHNMDVIKCADWIIDLGPEAGDLGGYVVAVGTPEEIAQNPNSYTGQFLRKYLD</sequence>
<evidence type="ECO:0000256" key="3">
    <source>
        <dbReference type="ARBA" id="ARBA00022723"/>
    </source>
</evidence>
<organism evidence="18 19">
    <name type="scientific">Candidatus Thermokryptus mobilis</name>
    <dbReference type="NCBI Taxonomy" id="1643428"/>
    <lineage>
        <taxon>Bacteria</taxon>
        <taxon>Pseudomonadati</taxon>
        <taxon>Candidatus Kryptoniota</taxon>
        <taxon>Candidatus Thermokryptus</taxon>
    </lineage>
</organism>
<comment type="subcellular location">
    <subcellularLocation>
        <location evidence="1">Cytoplasm</location>
    </subcellularLocation>
</comment>
<comment type="similarity">
    <text evidence="14">Belongs to the ABC transporter superfamily. UvrA family.</text>
</comment>
<dbReference type="Pfam" id="PF13304">
    <property type="entry name" value="AAA_21"/>
    <property type="match status" value="1"/>
</dbReference>
<dbReference type="GO" id="GO:0005524">
    <property type="term" value="F:ATP binding"/>
    <property type="evidence" value="ECO:0007669"/>
    <property type="project" value="UniProtKB-KW"/>
</dbReference>
<dbReference type="CDD" id="cd03271">
    <property type="entry name" value="ABC_UvrA_II"/>
    <property type="match status" value="1"/>
</dbReference>
<dbReference type="NCBIfam" id="TIGR00630">
    <property type="entry name" value="uvra"/>
    <property type="match status" value="1"/>
</dbReference>
<evidence type="ECO:0000256" key="6">
    <source>
        <dbReference type="ARBA" id="ARBA00022763"/>
    </source>
</evidence>
<evidence type="ECO:0000256" key="15">
    <source>
        <dbReference type="ARBA" id="ARBA00039316"/>
    </source>
</evidence>
<dbReference type="PANTHER" id="PTHR43152">
    <property type="entry name" value="UVRABC SYSTEM PROTEIN A"/>
    <property type="match status" value="1"/>
</dbReference>
<evidence type="ECO:0000256" key="2">
    <source>
        <dbReference type="ARBA" id="ARBA00022490"/>
    </source>
</evidence>
<evidence type="ECO:0000313" key="19">
    <source>
        <dbReference type="Proteomes" id="UP000320623"/>
    </source>
</evidence>
<dbReference type="PANTHER" id="PTHR43152:SF3">
    <property type="entry name" value="UVRABC SYSTEM PROTEIN A"/>
    <property type="match status" value="1"/>
</dbReference>
<gene>
    <name evidence="18" type="ORF">JGI1_00078</name>
</gene>
<dbReference type="InterPro" id="IPR004602">
    <property type="entry name" value="UvrA"/>
</dbReference>
<dbReference type="InterPro" id="IPR017871">
    <property type="entry name" value="ABC_transporter-like_CS"/>
</dbReference>
<evidence type="ECO:0000256" key="16">
    <source>
        <dbReference type="ARBA" id="ARBA00042156"/>
    </source>
</evidence>
<dbReference type="Proteomes" id="UP000320623">
    <property type="component" value="Unassembled WGS sequence"/>
</dbReference>
<keyword evidence="8" id="KW-0863">Zinc-finger</keyword>
<dbReference type="GO" id="GO:0004518">
    <property type="term" value="F:nuclease activity"/>
    <property type="evidence" value="ECO:0007669"/>
    <property type="project" value="UniProtKB-KW"/>
</dbReference>
<dbReference type="NCBIfam" id="NF001503">
    <property type="entry name" value="PRK00349.1"/>
    <property type="match status" value="1"/>
</dbReference>
<evidence type="ECO:0000256" key="12">
    <source>
        <dbReference type="ARBA" id="ARBA00023125"/>
    </source>
</evidence>
<evidence type="ECO:0000256" key="8">
    <source>
        <dbReference type="ARBA" id="ARBA00022771"/>
    </source>
</evidence>
<dbReference type="OrthoDB" id="9809851at2"/>
<dbReference type="CDD" id="cd03270">
    <property type="entry name" value="ABC_UvrA_I"/>
    <property type="match status" value="1"/>
</dbReference>
<keyword evidence="4" id="KW-0677">Repeat</keyword>
<dbReference type="GO" id="GO:0008270">
    <property type="term" value="F:zinc ion binding"/>
    <property type="evidence" value="ECO:0007669"/>
    <property type="project" value="UniProtKB-KW"/>
</dbReference>
<keyword evidence="9" id="KW-0862">Zinc</keyword>
<dbReference type="Gene3D" id="1.20.1580.10">
    <property type="entry name" value="ABC transporter ATPase like domain"/>
    <property type="match status" value="4"/>
</dbReference>
<dbReference type="SUPFAM" id="SSF52540">
    <property type="entry name" value="P-loop containing nucleoside triphosphate hydrolases"/>
    <property type="match status" value="2"/>
</dbReference>
<evidence type="ECO:0000256" key="11">
    <source>
        <dbReference type="ARBA" id="ARBA00022881"/>
    </source>
</evidence>
<feature type="domain" description="ABC transporter" evidence="17">
    <location>
        <begin position="591"/>
        <end position="921"/>
    </location>
</feature>
<dbReference type="InterPro" id="IPR003439">
    <property type="entry name" value="ABC_transporter-like_ATP-bd"/>
</dbReference>
<protein>
    <recommendedName>
        <fullName evidence="15">UvrABC system protein A</fullName>
    </recommendedName>
    <alternativeName>
        <fullName evidence="16">Excinuclease ABC subunit A</fullName>
    </alternativeName>
</protein>
<dbReference type="InterPro" id="IPR027417">
    <property type="entry name" value="P-loop_NTPase"/>
</dbReference>
<dbReference type="STRING" id="1643428.GCA_001442855_00074"/>
<evidence type="ECO:0000256" key="14">
    <source>
        <dbReference type="ARBA" id="ARBA00038000"/>
    </source>
</evidence>
<evidence type="ECO:0000256" key="13">
    <source>
        <dbReference type="ARBA" id="ARBA00023204"/>
    </source>
</evidence>
<dbReference type="InterPro" id="IPR041552">
    <property type="entry name" value="UvrA_DNA-bd"/>
</dbReference>
<reference evidence="19" key="1">
    <citation type="submission" date="2015-11" db="EMBL/GenBank/DDBJ databases">
        <authorList>
            <person name="Varghese N."/>
        </authorList>
    </citation>
    <scope>NUCLEOTIDE SEQUENCE [LARGE SCALE GENOMIC DNA]</scope>
</reference>
<keyword evidence="11" id="KW-0267">Excision nuclease</keyword>
<dbReference type="Gene3D" id="1.10.8.280">
    <property type="entry name" value="ABC transporter ATPase domain-like"/>
    <property type="match status" value="2"/>
</dbReference>
<proteinExistence type="inferred from homology"/>
<dbReference type="InterPro" id="IPR041102">
    <property type="entry name" value="UvrA_inter"/>
</dbReference>
<keyword evidence="7" id="KW-0228">DNA excision</keyword>
<keyword evidence="2" id="KW-0963">Cytoplasm</keyword>
<dbReference type="InterPro" id="IPR003593">
    <property type="entry name" value="AAA+_ATPase"/>
</dbReference>
<keyword evidence="13" id="KW-0234">DNA repair</keyword>
<evidence type="ECO:0000259" key="17">
    <source>
        <dbReference type="PROSITE" id="PS50893"/>
    </source>
</evidence>
<dbReference type="Pfam" id="PF17755">
    <property type="entry name" value="UvrA_DNA-bind"/>
    <property type="match status" value="1"/>
</dbReference>
<name>A0A0S4MPF4_9BACT</name>
<dbReference type="InterPro" id="IPR003959">
    <property type="entry name" value="ATPase_AAA_core"/>
</dbReference>
<dbReference type="SMART" id="SM00382">
    <property type="entry name" value="AAA"/>
    <property type="match status" value="2"/>
</dbReference>
<dbReference type="EMBL" id="FAOO01000001">
    <property type="protein sequence ID" value="CUU00788.1"/>
    <property type="molecule type" value="Genomic_DNA"/>
</dbReference>
<evidence type="ECO:0000313" key="18">
    <source>
        <dbReference type="EMBL" id="CUU00788.1"/>
    </source>
</evidence>
<dbReference type="RefSeq" id="WP_140943895.1">
    <property type="nucleotide sequence ID" value="NZ_FAOO01000001.1"/>
</dbReference>
<feature type="domain" description="ABC transporter" evidence="17">
    <location>
        <begin position="337"/>
        <end position="570"/>
    </location>
</feature>
<accession>A0A0S4MPF4</accession>